<dbReference type="Proteomes" id="UP001196565">
    <property type="component" value="Unassembled WGS sequence"/>
</dbReference>
<gene>
    <name evidence="4" type="ORF">KPL78_03315</name>
</gene>
<name>A0ABS7A3J3_9PROT</name>
<evidence type="ECO:0000313" key="4">
    <source>
        <dbReference type="EMBL" id="MBW6396858.1"/>
    </source>
</evidence>
<dbReference type="PANTHER" id="PTHR16943:SF8">
    <property type="entry name" value="2-METHYLCITRATE DEHYDRATASE"/>
    <property type="match status" value="1"/>
</dbReference>
<evidence type="ECO:0000259" key="2">
    <source>
        <dbReference type="Pfam" id="PF03972"/>
    </source>
</evidence>
<feature type="domain" description="MmgE/PrpD N-terminal" evidence="2">
    <location>
        <begin position="20"/>
        <end position="262"/>
    </location>
</feature>
<evidence type="ECO:0000259" key="3">
    <source>
        <dbReference type="Pfam" id="PF19305"/>
    </source>
</evidence>
<keyword evidence="5" id="KW-1185">Reference proteome</keyword>
<dbReference type="SUPFAM" id="SSF103378">
    <property type="entry name" value="2-methylcitrate dehydratase PrpD"/>
    <property type="match status" value="1"/>
</dbReference>
<dbReference type="Pfam" id="PF03972">
    <property type="entry name" value="MmgE_PrpD_N"/>
    <property type="match status" value="1"/>
</dbReference>
<protein>
    <submittedName>
        <fullName evidence="4">MmgE/PrpD family protein</fullName>
    </submittedName>
</protein>
<comment type="similarity">
    <text evidence="1">Belongs to the PrpD family.</text>
</comment>
<organism evidence="4 5">
    <name type="scientific">Roseomonas alba</name>
    <dbReference type="NCBI Taxonomy" id="2846776"/>
    <lineage>
        <taxon>Bacteria</taxon>
        <taxon>Pseudomonadati</taxon>
        <taxon>Pseudomonadota</taxon>
        <taxon>Alphaproteobacteria</taxon>
        <taxon>Acetobacterales</taxon>
        <taxon>Roseomonadaceae</taxon>
        <taxon>Roseomonas</taxon>
    </lineage>
</organism>
<dbReference type="RefSeq" id="WP_219761439.1">
    <property type="nucleotide sequence ID" value="NZ_JAHYBZ010000001.1"/>
</dbReference>
<reference evidence="4 5" key="1">
    <citation type="submission" date="2021-07" db="EMBL/GenBank/DDBJ databases">
        <authorList>
            <person name="So Y."/>
        </authorList>
    </citation>
    <scope>NUCLEOTIDE SEQUENCE [LARGE SCALE GENOMIC DNA]</scope>
    <source>
        <strain evidence="4 5">HJA6</strain>
    </source>
</reference>
<dbReference type="InterPro" id="IPR042183">
    <property type="entry name" value="MmgE/PrpD_sf_1"/>
</dbReference>
<dbReference type="InterPro" id="IPR005656">
    <property type="entry name" value="MmgE_PrpD"/>
</dbReference>
<dbReference type="EMBL" id="JAHYBZ010000001">
    <property type="protein sequence ID" value="MBW6396858.1"/>
    <property type="molecule type" value="Genomic_DNA"/>
</dbReference>
<sequence>MSSVIAAAPDAATAIPLSRALARLVLDRHRRGLPPDVQARAELHALDSLGIAIAARPVLPICQQVIEAMSFGTTGGTSAIIGGAERLPPAAAAFVNAALAHALDYDDIHDVARLHPTTVTLHAALAVAEPAGADMARVLSAMALGNEVMCRLGEACAPSGGGPGSDWFLTQLFGYLGGCVAACVTLDMTEEQLVSALGLAYMQLAGGKEAGFGVGSTARSIYPAFAAMGGVQAALLARAGVSGPETALDGAAGMFRIYLGGDAGPATRAAVIDRPGWCWLATEVKPWPSCRLSHPYVAAALALRERLGGPPARGRIAVAVNASAAKLCHPIAGRRVPDTLQDAKYSIPFMTAFTLAHGRVDLDTLGPQVTGDAAALALAQRIDIFETMPDKPGHPPAEITAEGPDGPVTVRRTAAPVLDAAGVRAKFEECLRHAGRDDASGATWDALLRALRHGSAADLVAAVPR</sequence>
<dbReference type="Gene3D" id="1.10.4100.10">
    <property type="entry name" value="2-methylcitrate dehydratase PrpD"/>
    <property type="match status" value="1"/>
</dbReference>
<comment type="caution">
    <text evidence="4">The sequence shown here is derived from an EMBL/GenBank/DDBJ whole genome shotgun (WGS) entry which is preliminary data.</text>
</comment>
<dbReference type="InterPro" id="IPR045336">
    <property type="entry name" value="MmgE_PrpD_N"/>
</dbReference>
<evidence type="ECO:0000256" key="1">
    <source>
        <dbReference type="ARBA" id="ARBA00006174"/>
    </source>
</evidence>
<feature type="domain" description="MmgE/PrpD C-terminal" evidence="3">
    <location>
        <begin position="287"/>
        <end position="386"/>
    </location>
</feature>
<dbReference type="PANTHER" id="PTHR16943">
    <property type="entry name" value="2-METHYLCITRATE DEHYDRATASE-RELATED"/>
    <property type="match status" value="1"/>
</dbReference>
<accession>A0ABS7A3J3</accession>
<evidence type="ECO:0000313" key="5">
    <source>
        <dbReference type="Proteomes" id="UP001196565"/>
    </source>
</evidence>
<proteinExistence type="inferred from homology"/>
<dbReference type="InterPro" id="IPR042188">
    <property type="entry name" value="MmgE/PrpD_sf_2"/>
</dbReference>
<dbReference type="Gene3D" id="3.30.1330.120">
    <property type="entry name" value="2-methylcitrate dehydratase PrpD"/>
    <property type="match status" value="1"/>
</dbReference>
<dbReference type="InterPro" id="IPR045337">
    <property type="entry name" value="MmgE_PrpD_C"/>
</dbReference>
<dbReference type="InterPro" id="IPR036148">
    <property type="entry name" value="MmgE/PrpD_sf"/>
</dbReference>
<dbReference type="Pfam" id="PF19305">
    <property type="entry name" value="MmgE_PrpD_C"/>
    <property type="match status" value="1"/>
</dbReference>